<dbReference type="Proteomes" id="UP000594632">
    <property type="component" value="Chromosome"/>
</dbReference>
<evidence type="ECO:0000313" key="2">
    <source>
        <dbReference type="Proteomes" id="UP000594632"/>
    </source>
</evidence>
<dbReference type="RefSeq" id="WP_158011698.1">
    <property type="nucleotide sequence ID" value="NZ_LT549890.1"/>
</dbReference>
<gene>
    <name evidence="1" type="ORF">HFC64_02655</name>
</gene>
<reference evidence="1 2" key="1">
    <citation type="journal article" date="2020" name="Nat. Commun.">
        <title>The structures of two archaeal type IV pili illuminate evolutionary relationships.</title>
        <authorList>
            <person name="Wang F."/>
            <person name="Baquero D.P."/>
            <person name="Su Z."/>
            <person name="Beltran L.C."/>
            <person name="Prangishvili D."/>
            <person name="Krupovic M."/>
            <person name="Egelman E.H."/>
        </authorList>
    </citation>
    <scope>NUCLEOTIDE SEQUENCE [LARGE SCALE GENOMIC DNA]</scope>
    <source>
        <strain evidence="1 2">POZ149</strain>
    </source>
</reference>
<dbReference type="GeneID" id="44089133"/>
<organism evidence="1 2">
    <name type="scientific">Saccharolobus solfataricus</name>
    <name type="common">Sulfolobus solfataricus</name>
    <dbReference type="NCBI Taxonomy" id="2287"/>
    <lineage>
        <taxon>Archaea</taxon>
        <taxon>Thermoproteota</taxon>
        <taxon>Thermoprotei</taxon>
        <taxon>Sulfolobales</taxon>
        <taxon>Sulfolobaceae</taxon>
        <taxon>Saccharolobus</taxon>
    </lineage>
</organism>
<protein>
    <submittedName>
        <fullName evidence="1">Uncharacterized protein</fullName>
    </submittedName>
</protein>
<accession>A0A7S9IH12</accession>
<sequence length="48" mass="5269">MPTEMSVDSWLDLGFQELLDGLLFAVYLARASITAGYSVGRDQIDESS</sequence>
<name>A0A7S9IH12_SACSO</name>
<dbReference type="OrthoDB" id="43291at2157"/>
<evidence type="ECO:0000313" key="1">
    <source>
        <dbReference type="EMBL" id="QPG48968.1"/>
    </source>
</evidence>
<dbReference type="AlphaFoldDB" id="A0A7S9IH12"/>
<proteinExistence type="predicted"/>
<dbReference type="EMBL" id="CP050869">
    <property type="protein sequence ID" value="QPG48968.1"/>
    <property type="molecule type" value="Genomic_DNA"/>
</dbReference>